<organism evidence="6 7">
    <name type="scientific">Durusdinium trenchii</name>
    <dbReference type="NCBI Taxonomy" id="1381693"/>
    <lineage>
        <taxon>Eukaryota</taxon>
        <taxon>Sar</taxon>
        <taxon>Alveolata</taxon>
        <taxon>Dinophyceae</taxon>
        <taxon>Suessiales</taxon>
        <taxon>Symbiodiniaceae</taxon>
        <taxon>Durusdinium</taxon>
    </lineage>
</organism>
<keyword evidence="4" id="KW-0802">TPR repeat</keyword>
<dbReference type="InterPro" id="IPR019734">
    <property type="entry name" value="TPR_rpt"/>
</dbReference>
<dbReference type="PANTHER" id="PTHR46630">
    <property type="entry name" value="TETRATRICOPEPTIDE REPEAT PROTEIN 29"/>
    <property type="match status" value="1"/>
</dbReference>
<accession>A0ABP0PGF5</accession>
<evidence type="ECO:0000256" key="3">
    <source>
        <dbReference type="ARBA" id="ARBA00022737"/>
    </source>
</evidence>
<evidence type="ECO:0000256" key="1">
    <source>
        <dbReference type="ARBA" id="ARBA00004496"/>
    </source>
</evidence>
<dbReference type="EMBL" id="CAXAMN010022984">
    <property type="protein sequence ID" value="CAK9074162.1"/>
    <property type="molecule type" value="Genomic_DNA"/>
</dbReference>
<keyword evidence="7" id="KW-1185">Reference proteome</keyword>
<keyword evidence="3" id="KW-0677">Repeat</keyword>
<name>A0ABP0PGF5_9DINO</name>
<dbReference type="Proteomes" id="UP001642484">
    <property type="component" value="Unassembled WGS sequence"/>
</dbReference>
<dbReference type="PANTHER" id="PTHR46630:SF1">
    <property type="entry name" value="TETRATRICOPEPTIDE REPEAT PROTEIN 29"/>
    <property type="match status" value="1"/>
</dbReference>
<gene>
    <name evidence="6" type="ORF">CCMP2556_LOCUS36547</name>
</gene>
<reference evidence="6 7" key="1">
    <citation type="submission" date="2024-02" db="EMBL/GenBank/DDBJ databases">
        <authorList>
            <person name="Chen Y."/>
            <person name="Shah S."/>
            <person name="Dougan E. K."/>
            <person name="Thang M."/>
            <person name="Chan C."/>
        </authorList>
    </citation>
    <scope>NUCLEOTIDE SEQUENCE [LARGE SCALE GENOMIC DNA]</scope>
</reference>
<evidence type="ECO:0000313" key="7">
    <source>
        <dbReference type="Proteomes" id="UP001642484"/>
    </source>
</evidence>
<evidence type="ECO:0000256" key="2">
    <source>
        <dbReference type="ARBA" id="ARBA00022490"/>
    </source>
</evidence>
<dbReference type="InterPro" id="IPR051476">
    <property type="entry name" value="Bac_ResReg_Asp_Phosphatase"/>
</dbReference>
<dbReference type="SMART" id="SM00028">
    <property type="entry name" value="TPR"/>
    <property type="match status" value="4"/>
</dbReference>
<proteinExistence type="predicted"/>
<protein>
    <recommendedName>
        <fullName evidence="5">Tetratricopeptide repeat protein 29</fullName>
    </recommendedName>
</protein>
<evidence type="ECO:0000313" key="6">
    <source>
        <dbReference type="EMBL" id="CAK9074162.1"/>
    </source>
</evidence>
<sequence>MTCISPVKYQGDLPRINWVHREDAALGCFTRDILVRFRTSLDSVWLWEGRCLARFTCLQDMALETARRSLDTGAPEAALSEAKQVADAALASNDLRLAAEAISLQSLALLKTQRLVEARQLLQQQLSVTRTAGHQAAELILLAASSSAALAQNDLPTAKMTAEEGVALVKRLGSSFEKSNRKLLLQLLIAKGNAQLMDQNLPEAAKAAVEALTVGRASHDEEGQCEALHLICLLHLVFGRSAAQKAVAQVFHEGTPPLSSLESSNQAAALLRKLGDKEGEAIALLSIAECRLEAPNRPEALGAAQRARQLFREERHRRGRLQALELMARAWQETLPALEATEEELVLFKEEGDEAGQVDALRTLADFYTSARMYGEARSAIRKALELLADKDAVEKEVKSFMLLSHIEEITGRTDEAVKMAERALSLSKRSADALSLSQARRLVSRLYVQTGKSQDAPNRREALESLRDLTEAVRKRDDKLFQATMSTLEELSGYTEADVKSALVVEDDPDQASLMRFLKQQGQMKSAARGSSTVMAALSHALLYLSFRLGGLGYGPRFRRCYAYGVKGQDEDDMTAVAYLRHLSSQEEWSKNMEIQPPMLDSMQHSLNAISMT</sequence>
<comment type="subcellular location">
    <subcellularLocation>
        <location evidence="1">Cytoplasm</location>
    </subcellularLocation>
</comment>
<keyword evidence="2" id="KW-0963">Cytoplasm</keyword>
<dbReference type="SUPFAM" id="SSF48452">
    <property type="entry name" value="TPR-like"/>
    <property type="match status" value="2"/>
</dbReference>
<evidence type="ECO:0000256" key="4">
    <source>
        <dbReference type="ARBA" id="ARBA00022803"/>
    </source>
</evidence>
<comment type="caution">
    <text evidence="6">The sequence shown here is derived from an EMBL/GenBank/DDBJ whole genome shotgun (WGS) entry which is preliminary data.</text>
</comment>
<evidence type="ECO:0000256" key="5">
    <source>
        <dbReference type="ARBA" id="ARBA00040665"/>
    </source>
</evidence>
<dbReference type="InterPro" id="IPR011990">
    <property type="entry name" value="TPR-like_helical_dom_sf"/>
</dbReference>
<dbReference type="Gene3D" id="1.25.40.10">
    <property type="entry name" value="Tetratricopeptide repeat domain"/>
    <property type="match status" value="2"/>
</dbReference>